<dbReference type="OrthoDB" id="29219at2157"/>
<keyword evidence="1" id="KW-0472">Membrane</keyword>
<evidence type="ECO:0000313" key="3">
    <source>
        <dbReference type="EMBL" id="RFA93969.1"/>
    </source>
</evidence>
<dbReference type="EMBL" id="NMUF01000030">
    <property type="protein sequence ID" value="RFA97207.1"/>
    <property type="molecule type" value="Genomic_DNA"/>
</dbReference>
<feature type="transmembrane region" description="Helical" evidence="1">
    <location>
        <begin position="48"/>
        <end position="65"/>
    </location>
</feature>
<feature type="transmembrane region" description="Helical" evidence="1">
    <location>
        <begin position="163"/>
        <end position="178"/>
    </location>
</feature>
<feature type="transmembrane region" description="Helical" evidence="1">
    <location>
        <begin position="139"/>
        <end position="157"/>
    </location>
</feature>
<feature type="transmembrane region" description="Helical" evidence="1">
    <location>
        <begin position="21"/>
        <end position="42"/>
    </location>
</feature>
<dbReference type="RefSeq" id="WP_011008428.1">
    <property type="nucleotide sequence ID" value="NZ_DUJP01000015.1"/>
</dbReference>
<evidence type="ECO:0000256" key="1">
    <source>
        <dbReference type="SAM" id="Phobius"/>
    </source>
</evidence>
<keyword evidence="1" id="KW-1133">Transmembrane helix</keyword>
<organism evidence="4 5">
    <name type="scientific">Pyrobaculum aerophilum</name>
    <dbReference type="NCBI Taxonomy" id="13773"/>
    <lineage>
        <taxon>Archaea</taxon>
        <taxon>Thermoproteota</taxon>
        <taxon>Thermoprotei</taxon>
        <taxon>Thermoproteales</taxon>
        <taxon>Thermoproteaceae</taxon>
        <taxon>Pyrobaculum</taxon>
    </lineage>
</organism>
<name>A0A371R173_9CREN</name>
<accession>A0A371R173</accession>
<dbReference type="Proteomes" id="UP000256877">
    <property type="component" value="Unassembled WGS sequence"/>
</dbReference>
<evidence type="ECO:0000313" key="2">
    <source>
        <dbReference type="EMBL" id="HII46485.1"/>
    </source>
</evidence>
<reference evidence="5 6" key="1">
    <citation type="submission" date="2017-07" db="EMBL/GenBank/DDBJ databases">
        <title>Draft genome sequence of aerobic hyperthermophilic archaea, Pyrobaculum aerophilum YKB31 and YKB32.</title>
        <authorList>
            <person name="Mochizuki T."/>
            <person name="Berliner A.J."/>
            <person name="Yoshida-Takashima Y."/>
            <person name="Takaki Y."/>
            <person name="Nunoura T."/>
            <person name="Takai K."/>
        </authorList>
    </citation>
    <scope>NUCLEOTIDE SEQUENCE [LARGE SCALE GENOMIC DNA]</scope>
    <source>
        <strain evidence="3 6">YKB31</strain>
        <strain evidence="4 5">YKB32</strain>
    </source>
</reference>
<evidence type="ECO:0000313" key="5">
    <source>
        <dbReference type="Proteomes" id="UP000256877"/>
    </source>
</evidence>
<dbReference type="Proteomes" id="UP000257123">
    <property type="component" value="Unassembled WGS sequence"/>
</dbReference>
<dbReference type="OMA" id="AQEYNPR"/>
<sequence length="183" mass="20907">MLAEYVAQRVALIQERAYHRLVVILSATSMSSVMMSGLALFFEPAFKYLSLALLALGVLLSRRVLRNAEEKIRKFMANVEREAMARRYFATLKEYYNPIDYLTKLYAEPTIEDPIIAAEKKKIRASTYLFSQSITALRAKNRLVITITALTISIPHLVLNKDIIAIGVILLIVILLFRKRSWV</sequence>
<reference evidence="2" key="2">
    <citation type="journal article" date="2020" name="bioRxiv">
        <title>A rank-normalized archaeal taxonomy based on genome phylogeny resolves widespread incomplete and uneven classifications.</title>
        <authorList>
            <person name="Rinke C."/>
            <person name="Chuvochina M."/>
            <person name="Mussig A.J."/>
            <person name="Chaumeil P.-A."/>
            <person name="Waite D.W."/>
            <person name="Whitman W.B."/>
            <person name="Parks D.H."/>
            <person name="Hugenholtz P."/>
        </authorList>
    </citation>
    <scope>NUCLEOTIDE SEQUENCE</scope>
    <source>
        <strain evidence="2">UBA8839</strain>
    </source>
</reference>
<evidence type="ECO:0000313" key="4">
    <source>
        <dbReference type="EMBL" id="RFA97207.1"/>
    </source>
</evidence>
<proteinExistence type="predicted"/>
<protein>
    <submittedName>
        <fullName evidence="4">Uncharacterized protein</fullName>
    </submittedName>
</protein>
<keyword evidence="1" id="KW-0812">Transmembrane</keyword>
<dbReference type="AlphaFoldDB" id="A0A371R173"/>
<comment type="caution">
    <text evidence="4">The sequence shown here is derived from an EMBL/GenBank/DDBJ whole genome shotgun (WGS) entry which is preliminary data.</text>
</comment>
<dbReference type="Proteomes" id="UP000651120">
    <property type="component" value="Unassembled WGS sequence"/>
</dbReference>
<evidence type="ECO:0000313" key="6">
    <source>
        <dbReference type="Proteomes" id="UP000257123"/>
    </source>
</evidence>
<gene>
    <name evidence="3" type="ORF">CGL51_11560</name>
    <name evidence="4" type="ORF">CGL52_09855</name>
    <name evidence="2" type="ORF">HA333_03245</name>
</gene>
<dbReference type="EMBL" id="DUJP01000015">
    <property type="protein sequence ID" value="HII46485.1"/>
    <property type="molecule type" value="Genomic_DNA"/>
</dbReference>
<dbReference type="EMBL" id="NMUE01000047">
    <property type="protein sequence ID" value="RFA93969.1"/>
    <property type="molecule type" value="Genomic_DNA"/>
</dbReference>
<dbReference type="GeneID" id="1464291"/>